<keyword evidence="2" id="KW-1185">Reference proteome</keyword>
<gene>
    <name evidence="1" type="ORF">HGM15179_010957</name>
</gene>
<sequence length="138" mass="15685">MLQNKPLWKVFQAQEIPGDGEQPGQCQFIKGHILLDANCQGQRLCGRGDTIGTIHLDSSKAFTGVNHSSLTEDTNYWVDEEPRIHWAQNTLWLKLNYQVVPSDIPQSPELGQNMLNILLNRREPSQGHWFVHPGEEEA</sequence>
<protein>
    <submittedName>
        <fullName evidence="1">Uncharacterized protein</fullName>
    </submittedName>
</protein>
<evidence type="ECO:0000313" key="2">
    <source>
        <dbReference type="Proteomes" id="UP000796761"/>
    </source>
</evidence>
<proteinExistence type="predicted"/>
<organism evidence="1 2">
    <name type="scientific">Zosterops borbonicus</name>
    <dbReference type="NCBI Taxonomy" id="364589"/>
    <lineage>
        <taxon>Eukaryota</taxon>
        <taxon>Metazoa</taxon>
        <taxon>Chordata</taxon>
        <taxon>Craniata</taxon>
        <taxon>Vertebrata</taxon>
        <taxon>Euteleostomi</taxon>
        <taxon>Archelosauria</taxon>
        <taxon>Archosauria</taxon>
        <taxon>Dinosauria</taxon>
        <taxon>Saurischia</taxon>
        <taxon>Theropoda</taxon>
        <taxon>Coelurosauria</taxon>
        <taxon>Aves</taxon>
        <taxon>Neognathae</taxon>
        <taxon>Neoaves</taxon>
        <taxon>Telluraves</taxon>
        <taxon>Australaves</taxon>
        <taxon>Passeriformes</taxon>
        <taxon>Sylvioidea</taxon>
        <taxon>Zosteropidae</taxon>
        <taxon>Zosterops</taxon>
    </lineage>
</organism>
<dbReference type="AlphaFoldDB" id="A0A8K1LJH9"/>
<reference evidence="1" key="1">
    <citation type="submission" date="2019-04" db="EMBL/GenBank/DDBJ databases">
        <title>Genome assembly of Zosterops borbonicus 15179.</title>
        <authorList>
            <person name="Leroy T."/>
            <person name="Anselmetti Y."/>
            <person name="Tilak M.-K."/>
            <person name="Nabholz B."/>
        </authorList>
    </citation>
    <scope>NUCLEOTIDE SEQUENCE</scope>
    <source>
        <strain evidence="1">HGM_15179</strain>
        <tissue evidence="1">Muscle</tissue>
    </source>
</reference>
<name>A0A8K1LJH9_9PASS</name>
<comment type="caution">
    <text evidence="1">The sequence shown here is derived from an EMBL/GenBank/DDBJ whole genome shotgun (WGS) entry which is preliminary data.</text>
</comment>
<dbReference type="Proteomes" id="UP000796761">
    <property type="component" value="Unassembled WGS sequence"/>
</dbReference>
<evidence type="ECO:0000313" key="1">
    <source>
        <dbReference type="EMBL" id="TRZ16142.1"/>
    </source>
</evidence>
<accession>A0A8K1LJH9</accession>
<dbReference type="EMBL" id="SWJQ01000330">
    <property type="protein sequence ID" value="TRZ16142.1"/>
    <property type="molecule type" value="Genomic_DNA"/>
</dbReference>